<sequence length="72" mass="7920">MAPTRCTFTTLTLIRLCTVVIPLGSELRDLLSASETLTGEWRSYRRNLLTKHAGINSKTAGVHGVHSRPKSV</sequence>
<organism evidence="2 3">
    <name type="scientific">Pisolithus microcarpus 441</name>
    <dbReference type="NCBI Taxonomy" id="765257"/>
    <lineage>
        <taxon>Eukaryota</taxon>
        <taxon>Fungi</taxon>
        <taxon>Dikarya</taxon>
        <taxon>Basidiomycota</taxon>
        <taxon>Agaricomycotina</taxon>
        <taxon>Agaricomycetes</taxon>
        <taxon>Agaricomycetidae</taxon>
        <taxon>Boletales</taxon>
        <taxon>Sclerodermatineae</taxon>
        <taxon>Pisolithaceae</taxon>
        <taxon>Pisolithus</taxon>
    </lineage>
</organism>
<protein>
    <recommendedName>
        <fullName evidence="4">Secreted protein</fullName>
    </recommendedName>
</protein>
<dbReference type="Proteomes" id="UP000054018">
    <property type="component" value="Unassembled WGS sequence"/>
</dbReference>
<evidence type="ECO:0008006" key="4">
    <source>
        <dbReference type="Google" id="ProtNLM"/>
    </source>
</evidence>
<evidence type="ECO:0000256" key="1">
    <source>
        <dbReference type="SAM" id="SignalP"/>
    </source>
</evidence>
<feature type="signal peptide" evidence="1">
    <location>
        <begin position="1"/>
        <end position="22"/>
    </location>
</feature>
<evidence type="ECO:0000313" key="3">
    <source>
        <dbReference type="Proteomes" id="UP000054018"/>
    </source>
</evidence>
<feature type="chain" id="PRO_5002223324" description="Secreted protein" evidence="1">
    <location>
        <begin position="23"/>
        <end position="72"/>
    </location>
</feature>
<dbReference type="EMBL" id="KN833945">
    <property type="protein sequence ID" value="KIK14299.1"/>
    <property type="molecule type" value="Genomic_DNA"/>
</dbReference>
<dbReference type="HOGENOM" id="CLU_2723145_0_0_1"/>
<keyword evidence="1" id="KW-0732">Signal</keyword>
<reference evidence="2 3" key="1">
    <citation type="submission" date="2014-04" db="EMBL/GenBank/DDBJ databases">
        <authorList>
            <consortium name="DOE Joint Genome Institute"/>
            <person name="Kuo A."/>
            <person name="Kohler A."/>
            <person name="Costa M.D."/>
            <person name="Nagy L.G."/>
            <person name="Floudas D."/>
            <person name="Copeland A."/>
            <person name="Barry K.W."/>
            <person name="Cichocki N."/>
            <person name="Veneault-Fourrey C."/>
            <person name="LaButti K."/>
            <person name="Lindquist E.A."/>
            <person name="Lipzen A."/>
            <person name="Lundell T."/>
            <person name="Morin E."/>
            <person name="Murat C."/>
            <person name="Sun H."/>
            <person name="Tunlid A."/>
            <person name="Henrissat B."/>
            <person name="Grigoriev I.V."/>
            <person name="Hibbett D.S."/>
            <person name="Martin F."/>
            <person name="Nordberg H.P."/>
            <person name="Cantor M.N."/>
            <person name="Hua S.X."/>
        </authorList>
    </citation>
    <scope>NUCLEOTIDE SEQUENCE [LARGE SCALE GENOMIC DNA]</scope>
    <source>
        <strain evidence="2 3">441</strain>
    </source>
</reference>
<evidence type="ECO:0000313" key="2">
    <source>
        <dbReference type="EMBL" id="KIK14299.1"/>
    </source>
</evidence>
<reference evidence="3" key="2">
    <citation type="submission" date="2015-01" db="EMBL/GenBank/DDBJ databases">
        <title>Evolutionary Origins and Diversification of the Mycorrhizal Mutualists.</title>
        <authorList>
            <consortium name="DOE Joint Genome Institute"/>
            <consortium name="Mycorrhizal Genomics Consortium"/>
            <person name="Kohler A."/>
            <person name="Kuo A."/>
            <person name="Nagy L.G."/>
            <person name="Floudas D."/>
            <person name="Copeland A."/>
            <person name="Barry K.W."/>
            <person name="Cichocki N."/>
            <person name="Veneault-Fourrey C."/>
            <person name="LaButti K."/>
            <person name="Lindquist E.A."/>
            <person name="Lipzen A."/>
            <person name="Lundell T."/>
            <person name="Morin E."/>
            <person name="Murat C."/>
            <person name="Riley R."/>
            <person name="Ohm R."/>
            <person name="Sun H."/>
            <person name="Tunlid A."/>
            <person name="Henrissat B."/>
            <person name="Grigoriev I.V."/>
            <person name="Hibbett D.S."/>
            <person name="Martin F."/>
        </authorList>
    </citation>
    <scope>NUCLEOTIDE SEQUENCE [LARGE SCALE GENOMIC DNA]</scope>
    <source>
        <strain evidence="3">441</strain>
    </source>
</reference>
<name>A0A0C9YKB3_9AGAM</name>
<accession>A0A0C9YKB3</accession>
<gene>
    <name evidence="2" type="ORF">PISMIDRAFT_357653</name>
</gene>
<keyword evidence="3" id="KW-1185">Reference proteome</keyword>
<dbReference type="AlphaFoldDB" id="A0A0C9YKB3"/>
<proteinExistence type="predicted"/>